<dbReference type="GO" id="GO:0009002">
    <property type="term" value="F:serine-type D-Ala-D-Ala carboxypeptidase activity"/>
    <property type="evidence" value="ECO:0007669"/>
    <property type="project" value="UniProtKB-EC"/>
</dbReference>
<dbReference type="Pfam" id="PF07943">
    <property type="entry name" value="PBP5_C"/>
    <property type="match status" value="1"/>
</dbReference>
<keyword evidence="2" id="KW-0645">Protease</keyword>
<proteinExistence type="predicted"/>
<evidence type="ECO:0000259" key="1">
    <source>
        <dbReference type="SMART" id="SM00936"/>
    </source>
</evidence>
<dbReference type="GO" id="GO:0006508">
    <property type="term" value="P:proteolysis"/>
    <property type="evidence" value="ECO:0007669"/>
    <property type="project" value="InterPro"/>
</dbReference>
<dbReference type="AlphaFoldDB" id="A0A379WRN0"/>
<dbReference type="InterPro" id="IPR015956">
    <property type="entry name" value="Peniciliin-bd_prot_C_sf"/>
</dbReference>
<dbReference type="InterPro" id="IPR037167">
    <property type="entry name" value="Peptidase_S11_C_sf"/>
</dbReference>
<dbReference type="EMBL" id="UGXT01000002">
    <property type="protein sequence ID" value="SUH36560.1"/>
    <property type="molecule type" value="Genomic_DNA"/>
</dbReference>
<dbReference type="Proteomes" id="UP000254712">
    <property type="component" value="Unassembled WGS sequence"/>
</dbReference>
<organism evidence="2 3">
    <name type="scientific">Salmonella enterica I</name>
    <dbReference type="NCBI Taxonomy" id="59201"/>
    <lineage>
        <taxon>Bacteria</taxon>
        <taxon>Pseudomonadati</taxon>
        <taxon>Pseudomonadota</taxon>
        <taxon>Gammaproteobacteria</taxon>
        <taxon>Enterobacterales</taxon>
        <taxon>Enterobacteriaceae</taxon>
        <taxon>Salmonella</taxon>
    </lineage>
</organism>
<feature type="domain" description="Peptidase S11 D-Ala-D-Ala carboxypeptidase A C-terminal" evidence="1">
    <location>
        <begin position="1"/>
        <end position="88"/>
    </location>
</feature>
<protein>
    <submittedName>
        <fullName evidence="2">Penicillin-binding protein</fullName>
        <ecNumber evidence="2">3.4.16.4</ecNumber>
    </submittedName>
</protein>
<evidence type="ECO:0000313" key="3">
    <source>
        <dbReference type="Proteomes" id="UP000254712"/>
    </source>
</evidence>
<dbReference type="Gene3D" id="2.60.410.10">
    <property type="entry name" value="D-Ala-D-Ala carboxypeptidase, C-terminal domain"/>
    <property type="match status" value="1"/>
</dbReference>
<dbReference type="InterPro" id="IPR012907">
    <property type="entry name" value="Peptidase_S11_C"/>
</dbReference>
<sequence>MQILHSGKKVGSERIWYGDKEKIALGTEQDFWMALPKAEIPHIKAKYVLDRKELEAPIAAHQRVGEIELYDRDKLIAQWPLVHSGVGG</sequence>
<dbReference type="SUPFAM" id="SSF69189">
    <property type="entry name" value="Penicillin-binding protein associated domain"/>
    <property type="match status" value="1"/>
</dbReference>
<dbReference type="SMART" id="SM00936">
    <property type="entry name" value="PBP5_C"/>
    <property type="match status" value="1"/>
</dbReference>
<name>A0A379WRN0_SALET</name>
<keyword evidence="2" id="KW-0378">Hydrolase</keyword>
<gene>
    <name evidence="2" type="primary">dacD_2</name>
    <name evidence="2" type="ORF">NCTC8261_02819</name>
</gene>
<reference evidence="2 3" key="1">
    <citation type="submission" date="2018-06" db="EMBL/GenBank/DDBJ databases">
        <authorList>
            <consortium name="Pathogen Informatics"/>
            <person name="Doyle S."/>
        </authorList>
    </citation>
    <scope>NUCLEOTIDE SEQUENCE [LARGE SCALE GENOMIC DNA]</scope>
    <source>
        <strain evidence="2 3">NCTC8261</strain>
    </source>
</reference>
<accession>A0A379WRN0</accession>
<dbReference type="EC" id="3.4.16.4" evidence="2"/>
<keyword evidence="2" id="KW-0121">Carboxypeptidase</keyword>
<evidence type="ECO:0000313" key="2">
    <source>
        <dbReference type="EMBL" id="SUH36560.1"/>
    </source>
</evidence>